<sequence length="79" mass="8573">MSDTTKESGIESAEGIDTEGLSPAVLASAGSVALALYFYYVRGDKQRGQFVGFWPVTILAMASYFKLEEIKQMLAGDDE</sequence>
<reference evidence="2 3" key="1">
    <citation type="submission" date="2018-06" db="EMBL/GenBank/DDBJ databases">
        <title>Halonotius sp. F13-13 a new haloarchaeeon isolated from a solar saltern from Isla Cristina, Huelva, Spain.</title>
        <authorList>
            <person name="Duran-Viseras A."/>
            <person name="Sanchez-Porro C."/>
            <person name="Ventosa A."/>
        </authorList>
    </citation>
    <scope>NUCLEOTIDE SEQUENCE [LARGE SCALE GENOMIC DNA]</scope>
    <source>
        <strain evidence="2 3">CECT 7525</strain>
    </source>
</reference>
<keyword evidence="1" id="KW-1133">Transmembrane helix</keyword>
<accession>A0A3A6QTM2</accession>
<feature type="transmembrane region" description="Helical" evidence="1">
    <location>
        <begin position="48"/>
        <end position="65"/>
    </location>
</feature>
<dbReference type="AlphaFoldDB" id="A0A3A6QTM2"/>
<dbReference type="Proteomes" id="UP000281564">
    <property type="component" value="Unassembled WGS sequence"/>
</dbReference>
<organism evidence="2 3">
    <name type="scientific">Halonotius pteroides</name>
    <dbReference type="NCBI Taxonomy" id="268735"/>
    <lineage>
        <taxon>Archaea</taxon>
        <taxon>Methanobacteriati</taxon>
        <taxon>Methanobacteriota</taxon>
        <taxon>Stenosarchaea group</taxon>
        <taxon>Halobacteria</taxon>
        <taxon>Halobacteriales</taxon>
        <taxon>Haloferacaceae</taxon>
        <taxon>Halonotius</taxon>
    </lineage>
</organism>
<keyword evidence="1" id="KW-0812">Transmembrane</keyword>
<comment type="caution">
    <text evidence="2">The sequence shown here is derived from an EMBL/GenBank/DDBJ whole genome shotgun (WGS) entry which is preliminary data.</text>
</comment>
<proteinExistence type="predicted"/>
<gene>
    <name evidence="2" type="ORF">DP106_00225</name>
</gene>
<keyword evidence="1" id="KW-0472">Membrane</keyword>
<evidence type="ECO:0000256" key="1">
    <source>
        <dbReference type="SAM" id="Phobius"/>
    </source>
</evidence>
<name>A0A3A6QTM2_9EURY</name>
<evidence type="ECO:0000313" key="3">
    <source>
        <dbReference type="Proteomes" id="UP000281564"/>
    </source>
</evidence>
<protein>
    <submittedName>
        <fullName evidence="2">Uncharacterized protein</fullName>
    </submittedName>
</protein>
<evidence type="ECO:0000313" key="2">
    <source>
        <dbReference type="EMBL" id="RJX51999.1"/>
    </source>
</evidence>
<feature type="transmembrane region" description="Helical" evidence="1">
    <location>
        <begin position="20"/>
        <end position="41"/>
    </location>
</feature>
<keyword evidence="3" id="KW-1185">Reference proteome</keyword>
<dbReference type="RefSeq" id="WP_120082786.1">
    <property type="nucleotide sequence ID" value="NZ_QMDW01000001.1"/>
</dbReference>
<dbReference type="EMBL" id="QMDW01000001">
    <property type="protein sequence ID" value="RJX51999.1"/>
    <property type="molecule type" value="Genomic_DNA"/>
</dbReference>
<dbReference type="OrthoDB" id="306934at2157"/>